<evidence type="ECO:0000313" key="1">
    <source>
        <dbReference type="EMBL" id="QGU94877.1"/>
    </source>
</evidence>
<organism evidence="1 2">
    <name type="scientific">Clostridium bovifaecis</name>
    <dbReference type="NCBI Taxonomy" id="2184719"/>
    <lineage>
        <taxon>Bacteria</taxon>
        <taxon>Bacillati</taxon>
        <taxon>Bacillota</taxon>
        <taxon>Clostridia</taxon>
        <taxon>Eubacteriales</taxon>
        <taxon>Clostridiaceae</taxon>
        <taxon>Clostridium</taxon>
    </lineage>
</organism>
<dbReference type="Pfam" id="PF03698">
    <property type="entry name" value="UPF0180"/>
    <property type="match status" value="1"/>
</dbReference>
<sequence>MKKIAIERELSNIGDFLKNAGYSVQELSTNMKYNTSELDKFDAVVLSGLSEDVMGFQDTLTSTSIINAEGMTREQIREELDKVPTRG</sequence>
<dbReference type="Proteomes" id="UP000422764">
    <property type="component" value="Chromosome"/>
</dbReference>
<evidence type="ECO:0008006" key="3">
    <source>
        <dbReference type="Google" id="ProtNLM"/>
    </source>
</evidence>
<reference evidence="1 2" key="1">
    <citation type="submission" date="2019-12" db="EMBL/GenBank/DDBJ databases">
        <title>Genome sequenceing of Clostridium bovifaecis.</title>
        <authorList>
            <person name="Yao Y."/>
        </authorList>
    </citation>
    <scope>NUCLEOTIDE SEQUENCE [LARGE SCALE GENOMIC DNA]</scope>
    <source>
        <strain evidence="1 2">BXX</strain>
    </source>
</reference>
<evidence type="ECO:0000313" key="2">
    <source>
        <dbReference type="Proteomes" id="UP000422764"/>
    </source>
</evidence>
<accession>A0A6I6F2B3</accession>
<dbReference type="InterPro" id="IPR005370">
    <property type="entry name" value="UPF0180"/>
</dbReference>
<keyword evidence="2" id="KW-1185">Reference proteome</keyword>
<protein>
    <recommendedName>
        <fullName evidence="3">YkuS family protein</fullName>
    </recommendedName>
</protein>
<proteinExistence type="predicted"/>
<name>A0A6I6F2B3_9CLOT</name>
<dbReference type="EMBL" id="CP046522">
    <property type="protein sequence ID" value="QGU94877.1"/>
    <property type="molecule type" value="Genomic_DNA"/>
</dbReference>
<dbReference type="AlphaFoldDB" id="A0A6I6F2B3"/>
<gene>
    <name evidence="1" type="ORF">GOM49_06975</name>
</gene>